<dbReference type="InterPro" id="IPR036047">
    <property type="entry name" value="F-box-like_dom_sf"/>
</dbReference>
<evidence type="ECO:0000259" key="1">
    <source>
        <dbReference type="PROSITE" id="PS50181"/>
    </source>
</evidence>
<dbReference type="SMART" id="SM00579">
    <property type="entry name" value="FBD"/>
    <property type="match status" value="1"/>
</dbReference>
<dbReference type="Pfam" id="PF00646">
    <property type="entry name" value="F-box"/>
    <property type="match status" value="1"/>
</dbReference>
<dbReference type="PANTHER" id="PTHR31900:SF33">
    <property type="entry name" value="PROTEIN WITH RNI-LIKE_FBD-LIKE DOMAIN"/>
    <property type="match status" value="1"/>
</dbReference>
<dbReference type="PANTHER" id="PTHR31900">
    <property type="entry name" value="F-BOX/RNI SUPERFAMILY PROTEIN-RELATED"/>
    <property type="match status" value="1"/>
</dbReference>
<dbReference type="GeneID" id="108826294"/>
<dbReference type="SMART" id="SM00256">
    <property type="entry name" value="FBOX"/>
    <property type="match status" value="1"/>
</dbReference>
<evidence type="ECO:0000313" key="2">
    <source>
        <dbReference type="Proteomes" id="UP000504610"/>
    </source>
</evidence>
<keyword evidence="2" id="KW-1185">Reference proteome</keyword>
<dbReference type="OrthoDB" id="1054397at2759"/>
<reference evidence="2" key="1">
    <citation type="journal article" date="2019" name="Database">
        <title>The radish genome database (RadishGD): an integrated information resource for radish genomics.</title>
        <authorList>
            <person name="Yu H.J."/>
            <person name="Baek S."/>
            <person name="Lee Y.J."/>
            <person name="Cho A."/>
            <person name="Mun J.H."/>
        </authorList>
    </citation>
    <scope>NUCLEOTIDE SEQUENCE [LARGE SCALE GENOMIC DNA]</scope>
    <source>
        <strain evidence="2">cv. WK10039</strain>
    </source>
</reference>
<dbReference type="RefSeq" id="XP_018455180.1">
    <property type="nucleotide sequence ID" value="XM_018599678.2"/>
</dbReference>
<reference evidence="3 4" key="2">
    <citation type="submission" date="2025-04" db="UniProtKB">
        <authorList>
            <consortium name="RefSeq"/>
        </authorList>
    </citation>
    <scope>IDENTIFICATION</scope>
    <source>
        <tissue evidence="3 4">Leaf</tissue>
    </source>
</reference>
<dbReference type="InterPro" id="IPR050232">
    <property type="entry name" value="FBL13/AtMIF1-like"/>
</dbReference>
<organism evidence="2 4">
    <name type="scientific">Raphanus sativus</name>
    <name type="common">Radish</name>
    <name type="synonym">Raphanus raphanistrum var. sativus</name>
    <dbReference type="NCBI Taxonomy" id="3726"/>
    <lineage>
        <taxon>Eukaryota</taxon>
        <taxon>Viridiplantae</taxon>
        <taxon>Streptophyta</taxon>
        <taxon>Embryophyta</taxon>
        <taxon>Tracheophyta</taxon>
        <taxon>Spermatophyta</taxon>
        <taxon>Magnoliopsida</taxon>
        <taxon>eudicotyledons</taxon>
        <taxon>Gunneridae</taxon>
        <taxon>Pentapetalae</taxon>
        <taxon>rosids</taxon>
        <taxon>malvids</taxon>
        <taxon>Brassicales</taxon>
        <taxon>Brassicaceae</taxon>
        <taxon>Brassiceae</taxon>
        <taxon>Raphanus</taxon>
    </lineage>
</organism>
<dbReference type="Pfam" id="PF08387">
    <property type="entry name" value="FBD"/>
    <property type="match status" value="1"/>
</dbReference>
<sequence length="305" mass="35006">MDAQGMCCDRISELPDSLLTHILSYLSTKDSVKTGVLSRRWELLWLKVSGLDLNTMDFLPYGGEALLSFMDRFLEFNRGWCQQTFKMKYCRCTETDSSIRLVEWIPELVHRRVQHLILENEGSPYSLDIMPDCIYVSKTLVTLKLVYVVLKDLKFAVSLPCLKNMHLENNYIYILYNDAPNLDALCLIDYVSSGGRLIMENLISGSPVLENVTLFFGLWQEEFSSSWTNVPQCLSSTLEYVKIGVNIMWNEAGIKLVNYFLENSVVLKKLTLSCKDSHTDKREAESYKKLLTSTKLSPRCQVLVD</sequence>
<evidence type="ECO:0000313" key="4">
    <source>
        <dbReference type="RefSeq" id="XP_018455181.1"/>
    </source>
</evidence>
<dbReference type="KEGG" id="rsz:108826294"/>
<dbReference type="InterPro" id="IPR001810">
    <property type="entry name" value="F-box_dom"/>
</dbReference>
<gene>
    <name evidence="3 4" type="primary">LOC108826294</name>
</gene>
<dbReference type="AlphaFoldDB" id="A0A6J0L6K7"/>
<accession>A0A6J0L6K7</accession>
<dbReference type="SUPFAM" id="SSF81383">
    <property type="entry name" value="F-box domain"/>
    <property type="match status" value="1"/>
</dbReference>
<evidence type="ECO:0000313" key="3">
    <source>
        <dbReference type="RefSeq" id="XP_018455180.1"/>
    </source>
</evidence>
<dbReference type="InterPro" id="IPR006566">
    <property type="entry name" value="FBD"/>
</dbReference>
<name>A0A6J0L6K7_RAPSA</name>
<feature type="domain" description="F-box" evidence="1">
    <location>
        <begin position="8"/>
        <end position="44"/>
    </location>
</feature>
<dbReference type="Gene3D" id="1.20.1280.50">
    <property type="match status" value="1"/>
</dbReference>
<dbReference type="InterPro" id="IPR053781">
    <property type="entry name" value="F-box_AtFBL13-like"/>
</dbReference>
<protein>
    <submittedName>
        <fullName evidence="3 4">F-box/FBD/LRR-repeat protein At5g44950</fullName>
    </submittedName>
</protein>
<dbReference type="Proteomes" id="UP000504610">
    <property type="component" value="Chromosome 9"/>
</dbReference>
<dbReference type="SUPFAM" id="SSF52047">
    <property type="entry name" value="RNI-like"/>
    <property type="match status" value="1"/>
</dbReference>
<dbReference type="RefSeq" id="XP_018455181.1">
    <property type="nucleotide sequence ID" value="XM_018599679.2"/>
</dbReference>
<proteinExistence type="predicted"/>
<dbReference type="CDD" id="cd22160">
    <property type="entry name" value="F-box_AtFBL13-like"/>
    <property type="match status" value="1"/>
</dbReference>
<dbReference type="PROSITE" id="PS50181">
    <property type="entry name" value="FBOX"/>
    <property type="match status" value="1"/>
</dbReference>